<evidence type="ECO:0000256" key="3">
    <source>
        <dbReference type="ARBA" id="ARBA00022473"/>
    </source>
</evidence>
<dbReference type="OMA" id="GHYGRHH"/>
<dbReference type="InterPro" id="IPR001564">
    <property type="entry name" value="Nucleoside_diP_kinase"/>
</dbReference>
<dbReference type="GO" id="GO:0006183">
    <property type="term" value="P:GTP biosynthetic process"/>
    <property type="evidence" value="ECO:0007669"/>
    <property type="project" value="InterPro"/>
</dbReference>
<evidence type="ECO:0000313" key="12">
    <source>
        <dbReference type="EnsemblMetazoa" id="HelroP82832"/>
    </source>
</evidence>
<dbReference type="SUPFAM" id="SSF54919">
    <property type="entry name" value="Nucleoside diphosphate kinase, NDK"/>
    <property type="match status" value="1"/>
</dbReference>
<accession>T1G4X1</accession>
<dbReference type="GO" id="GO:0006241">
    <property type="term" value="P:CTP biosynthetic process"/>
    <property type="evidence" value="ECO:0007669"/>
    <property type="project" value="InterPro"/>
</dbReference>
<dbReference type="CDD" id="cd22970">
    <property type="entry name" value="DD_NDKH5-like"/>
    <property type="match status" value="1"/>
</dbReference>
<dbReference type="PANTHER" id="PTHR46161">
    <property type="entry name" value="NUCLEOSIDE DIPHOSPHATE KINASE"/>
    <property type="match status" value="1"/>
</dbReference>
<proteinExistence type="inferred from homology"/>
<keyword evidence="3" id="KW-0217">Developmental protein</keyword>
<dbReference type="EnsemblMetazoa" id="HelroT82832">
    <property type="protein sequence ID" value="HelroP82832"/>
    <property type="gene ID" value="HelroG82832"/>
</dbReference>
<dbReference type="SMART" id="SM00562">
    <property type="entry name" value="NDK"/>
    <property type="match status" value="1"/>
</dbReference>
<protein>
    <recommendedName>
        <fullName evidence="6">Nucleoside diphosphate kinase homolog 5</fullName>
    </recommendedName>
    <alternativeName>
        <fullName evidence="7">3'-5' exonuclease NME5</fullName>
    </alternativeName>
</protein>
<dbReference type="InParanoid" id="T1G4X1"/>
<dbReference type="GO" id="GO:1902176">
    <property type="term" value="P:negative regulation of oxidative stress-induced intrinsic apoptotic signaling pathway"/>
    <property type="evidence" value="ECO:0000318"/>
    <property type="project" value="GO_Central"/>
</dbReference>
<dbReference type="GO" id="GO:0003341">
    <property type="term" value="P:cilium movement"/>
    <property type="evidence" value="ECO:0000318"/>
    <property type="project" value="GO_Central"/>
</dbReference>
<keyword evidence="4" id="KW-0378">Hydrolase</keyword>
<dbReference type="Proteomes" id="UP000015101">
    <property type="component" value="Unassembled WGS sequence"/>
</dbReference>
<dbReference type="Gene3D" id="1.20.890.10">
    <property type="entry name" value="cAMP-dependent protein kinase regulatory subunit, dimerization-anchoring domain"/>
    <property type="match status" value="1"/>
</dbReference>
<reference evidence="12" key="3">
    <citation type="submission" date="2015-06" db="UniProtKB">
        <authorList>
            <consortium name="EnsemblMetazoa"/>
        </authorList>
    </citation>
    <scope>IDENTIFICATION</scope>
</reference>
<comment type="caution">
    <text evidence="8">Lacks conserved residue(s) required for the propagation of feature annotation.</text>
</comment>
<evidence type="ECO:0000256" key="4">
    <source>
        <dbReference type="ARBA" id="ARBA00022801"/>
    </source>
</evidence>
<dbReference type="Gene3D" id="3.30.70.141">
    <property type="entry name" value="Nucleoside diphosphate kinase-like domain"/>
    <property type="match status" value="1"/>
</dbReference>
<name>T1G4X1_HELRO</name>
<feature type="domain" description="Nucleoside diphosphate kinase-like" evidence="10">
    <location>
        <begin position="22"/>
        <end position="160"/>
    </location>
</feature>
<evidence type="ECO:0000313" key="11">
    <source>
        <dbReference type="EMBL" id="ESO00652.1"/>
    </source>
</evidence>
<keyword evidence="13" id="KW-1185">Reference proteome</keyword>
<reference evidence="11 13" key="2">
    <citation type="journal article" date="2013" name="Nature">
        <title>Insights into bilaterian evolution from three spiralian genomes.</title>
        <authorList>
            <person name="Simakov O."/>
            <person name="Marletaz F."/>
            <person name="Cho S.J."/>
            <person name="Edsinger-Gonzales E."/>
            <person name="Havlak P."/>
            <person name="Hellsten U."/>
            <person name="Kuo D.H."/>
            <person name="Larsson T."/>
            <person name="Lv J."/>
            <person name="Arendt D."/>
            <person name="Savage R."/>
            <person name="Osoegawa K."/>
            <person name="de Jong P."/>
            <person name="Grimwood J."/>
            <person name="Chapman J.A."/>
            <person name="Shapiro H."/>
            <person name="Aerts A."/>
            <person name="Otillar R.P."/>
            <person name="Terry A.Y."/>
            <person name="Boore J.L."/>
            <person name="Grigoriev I.V."/>
            <person name="Lindberg D.R."/>
            <person name="Seaver E.C."/>
            <person name="Weisblat D.A."/>
            <person name="Putnam N.H."/>
            <person name="Rokhsar D.S."/>
        </authorList>
    </citation>
    <scope>NUCLEOTIDE SEQUENCE</scope>
</reference>
<dbReference type="EMBL" id="KB096900">
    <property type="protein sequence ID" value="ESO00652.1"/>
    <property type="molecule type" value="Genomic_DNA"/>
</dbReference>
<dbReference type="GO" id="GO:0005929">
    <property type="term" value="C:cilium"/>
    <property type="evidence" value="ECO:0000318"/>
    <property type="project" value="GO_Central"/>
</dbReference>
<evidence type="ECO:0000256" key="5">
    <source>
        <dbReference type="ARBA" id="ARBA00023273"/>
    </source>
</evidence>
<dbReference type="PROSITE" id="PS51374">
    <property type="entry name" value="NDPK_LIKE"/>
    <property type="match status" value="1"/>
</dbReference>
<dbReference type="Pfam" id="PF00334">
    <property type="entry name" value="NDK"/>
    <property type="match status" value="1"/>
</dbReference>
<sequence>MSEVDDECRDDVHLWNEPHIRVETTLAILKPDAFEHHDTIEDVILTNGFTIIHEKSIQMSPEQVTEFYVKNSDPTYTSDMVKFYSSGISRVLLLARKNAVQRWLTIIGPKNTYIAKETHPKSLRARFGTDDLRNAVHGSENLEVAKREIAYFFSNRILEPLVTEKGMKNYLARLVNFTLIQGLKELCYVKPSNPMTWLADWLLEHNPNKPDVNPSIYYVQ</sequence>
<comment type="subcellular location">
    <subcellularLocation>
        <location evidence="1">Cell projection</location>
        <location evidence="1">Cilium</location>
    </subcellularLocation>
</comment>
<dbReference type="InterPro" id="IPR007858">
    <property type="entry name" value="Dpy-30_motif"/>
</dbReference>
<dbReference type="GO" id="GO:0006228">
    <property type="term" value="P:UTP biosynthetic process"/>
    <property type="evidence" value="ECO:0007669"/>
    <property type="project" value="InterPro"/>
</dbReference>
<dbReference type="PRINTS" id="PR01243">
    <property type="entry name" value="NUCDPKINASE"/>
</dbReference>
<dbReference type="FunCoup" id="T1G4X1">
    <property type="interactions" value="1497"/>
</dbReference>
<evidence type="ECO:0000256" key="2">
    <source>
        <dbReference type="ARBA" id="ARBA00008142"/>
    </source>
</evidence>
<dbReference type="Pfam" id="PF05186">
    <property type="entry name" value="Dpy-30"/>
    <property type="match status" value="1"/>
</dbReference>
<dbReference type="HOGENOM" id="CLU_060216_2_0_1"/>
<dbReference type="STRING" id="6412.T1G4X1"/>
<dbReference type="GeneID" id="20216119"/>
<dbReference type="RefSeq" id="XP_009021289.1">
    <property type="nucleotide sequence ID" value="XM_009023041.1"/>
</dbReference>
<dbReference type="InterPro" id="IPR036850">
    <property type="entry name" value="NDK-like_dom_sf"/>
</dbReference>
<evidence type="ECO:0000256" key="6">
    <source>
        <dbReference type="ARBA" id="ARBA00072632"/>
    </source>
</evidence>
<keyword evidence="5" id="KW-0966">Cell projection</keyword>
<evidence type="ECO:0000256" key="9">
    <source>
        <dbReference type="RuleBase" id="RU004011"/>
    </source>
</evidence>
<evidence type="ECO:0000256" key="1">
    <source>
        <dbReference type="ARBA" id="ARBA00004138"/>
    </source>
</evidence>
<dbReference type="OrthoDB" id="1729737at2759"/>
<evidence type="ECO:0000313" key="13">
    <source>
        <dbReference type="Proteomes" id="UP000015101"/>
    </source>
</evidence>
<organism evidence="12 13">
    <name type="scientific">Helobdella robusta</name>
    <name type="common">Californian leech</name>
    <dbReference type="NCBI Taxonomy" id="6412"/>
    <lineage>
        <taxon>Eukaryota</taxon>
        <taxon>Metazoa</taxon>
        <taxon>Spiralia</taxon>
        <taxon>Lophotrochozoa</taxon>
        <taxon>Annelida</taxon>
        <taxon>Clitellata</taxon>
        <taxon>Hirudinea</taxon>
        <taxon>Rhynchobdellida</taxon>
        <taxon>Glossiphoniidae</taxon>
        <taxon>Helobdella</taxon>
    </lineage>
</organism>
<dbReference type="AlphaFoldDB" id="T1G4X1"/>
<dbReference type="GO" id="GO:0004550">
    <property type="term" value="F:nucleoside diphosphate kinase activity"/>
    <property type="evidence" value="ECO:0007669"/>
    <property type="project" value="InterPro"/>
</dbReference>
<dbReference type="eggNOG" id="KOG0888">
    <property type="taxonomic scope" value="Eukaryota"/>
</dbReference>
<gene>
    <name evidence="12" type="primary">20216119</name>
    <name evidence="11" type="ORF">HELRODRAFT_82832</name>
</gene>
<evidence type="ECO:0000259" key="10">
    <source>
        <dbReference type="SMART" id="SM00562"/>
    </source>
</evidence>
<evidence type="ECO:0000256" key="7">
    <source>
        <dbReference type="ARBA" id="ARBA00080200"/>
    </source>
</evidence>
<dbReference type="CTD" id="20216119"/>
<reference evidence="13" key="1">
    <citation type="submission" date="2012-12" db="EMBL/GenBank/DDBJ databases">
        <authorList>
            <person name="Hellsten U."/>
            <person name="Grimwood J."/>
            <person name="Chapman J.A."/>
            <person name="Shapiro H."/>
            <person name="Aerts A."/>
            <person name="Otillar R.P."/>
            <person name="Terry A.Y."/>
            <person name="Boore J.L."/>
            <person name="Simakov O."/>
            <person name="Marletaz F."/>
            <person name="Cho S.-J."/>
            <person name="Edsinger-Gonzales E."/>
            <person name="Havlak P."/>
            <person name="Kuo D.-H."/>
            <person name="Larsson T."/>
            <person name="Lv J."/>
            <person name="Arendt D."/>
            <person name="Savage R."/>
            <person name="Osoegawa K."/>
            <person name="de Jong P."/>
            <person name="Lindberg D.R."/>
            <person name="Seaver E.C."/>
            <person name="Weisblat D.A."/>
            <person name="Putnam N.H."/>
            <person name="Grigoriev I.V."/>
            <person name="Rokhsar D.S."/>
        </authorList>
    </citation>
    <scope>NUCLEOTIDE SEQUENCE</scope>
</reference>
<comment type="similarity">
    <text evidence="2 8 9">Belongs to the NDK family.</text>
</comment>
<evidence type="ECO:0000256" key="8">
    <source>
        <dbReference type="PROSITE-ProRule" id="PRU00706"/>
    </source>
</evidence>
<dbReference type="FunFam" id="3.30.70.141:FF:000010">
    <property type="entry name" value="Nucleoside diphosphate kinase 7"/>
    <property type="match status" value="1"/>
</dbReference>
<dbReference type="FunFam" id="1.20.890.10:FF:000008">
    <property type="entry name" value="Nucleoside diphosphate kinase homolog 5"/>
    <property type="match status" value="1"/>
</dbReference>
<dbReference type="EMBL" id="AMQM01005377">
    <property type="status" value="NOT_ANNOTATED_CDS"/>
    <property type="molecule type" value="Genomic_DNA"/>
</dbReference>
<dbReference type="InterPro" id="IPR034907">
    <property type="entry name" value="NDK-like_dom"/>
</dbReference>
<dbReference type="PANTHER" id="PTHR46161:SF1">
    <property type="entry name" value="NUCLEOSIDE DIPHOSPHATE KINASE HOMOLOG 5"/>
    <property type="match status" value="1"/>
</dbReference>
<dbReference type="KEGG" id="hro:HELRODRAFT_82832"/>
<dbReference type="GO" id="GO:0016787">
    <property type="term" value="F:hydrolase activity"/>
    <property type="evidence" value="ECO:0007669"/>
    <property type="project" value="UniProtKB-KW"/>
</dbReference>